<feature type="compositionally biased region" description="Basic and acidic residues" evidence="9">
    <location>
        <begin position="267"/>
        <end position="290"/>
    </location>
</feature>
<feature type="region of interest" description="Disordered" evidence="9">
    <location>
        <begin position="125"/>
        <end position="150"/>
    </location>
</feature>
<proteinExistence type="predicted"/>
<dbReference type="Pfam" id="PF00096">
    <property type="entry name" value="zf-C2H2"/>
    <property type="match status" value="1"/>
</dbReference>
<dbReference type="InterPro" id="IPR013087">
    <property type="entry name" value="Znf_C2H2_type"/>
</dbReference>
<evidence type="ECO:0000256" key="2">
    <source>
        <dbReference type="ARBA" id="ARBA00022723"/>
    </source>
</evidence>
<evidence type="ECO:0000256" key="8">
    <source>
        <dbReference type="PROSITE-ProRule" id="PRU00042"/>
    </source>
</evidence>
<evidence type="ECO:0000256" key="7">
    <source>
        <dbReference type="ARBA" id="ARBA00023242"/>
    </source>
</evidence>
<reference evidence="11 12" key="1">
    <citation type="submission" date="2024-02" db="EMBL/GenBank/DDBJ databases">
        <title>Discinaceae phylogenomics.</title>
        <authorList>
            <person name="Dirks A.C."/>
            <person name="James T.Y."/>
        </authorList>
    </citation>
    <scope>NUCLEOTIDE SEQUENCE [LARGE SCALE GENOMIC DNA]</scope>
    <source>
        <strain evidence="11 12">ACD0624</strain>
    </source>
</reference>
<comment type="caution">
    <text evidence="11">The sequence shown here is derived from an EMBL/GenBank/DDBJ whole genome shotgun (WGS) entry which is preliminary data.</text>
</comment>
<evidence type="ECO:0000256" key="1">
    <source>
        <dbReference type="ARBA" id="ARBA00004123"/>
    </source>
</evidence>
<evidence type="ECO:0000256" key="9">
    <source>
        <dbReference type="SAM" id="MobiDB-lite"/>
    </source>
</evidence>
<dbReference type="PANTHER" id="PTHR24404:SF114">
    <property type="entry name" value="KLUMPFUSS, ISOFORM B-RELATED"/>
    <property type="match status" value="1"/>
</dbReference>
<dbReference type="Gene3D" id="3.30.160.60">
    <property type="entry name" value="Classic Zinc Finger"/>
    <property type="match status" value="3"/>
</dbReference>
<evidence type="ECO:0000313" key="12">
    <source>
        <dbReference type="Proteomes" id="UP001447188"/>
    </source>
</evidence>
<dbReference type="SMART" id="SM00355">
    <property type="entry name" value="ZnF_C2H2"/>
    <property type="match status" value="6"/>
</dbReference>
<evidence type="ECO:0000259" key="10">
    <source>
        <dbReference type="PROSITE" id="PS50157"/>
    </source>
</evidence>
<dbReference type="InterPro" id="IPR036236">
    <property type="entry name" value="Znf_C2H2_sf"/>
</dbReference>
<evidence type="ECO:0000256" key="4">
    <source>
        <dbReference type="ARBA" id="ARBA00022771"/>
    </source>
</evidence>
<organism evidence="11 12">
    <name type="scientific">Discina gigas</name>
    <dbReference type="NCBI Taxonomy" id="1032678"/>
    <lineage>
        <taxon>Eukaryota</taxon>
        <taxon>Fungi</taxon>
        <taxon>Dikarya</taxon>
        <taxon>Ascomycota</taxon>
        <taxon>Pezizomycotina</taxon>
        <taxon>Pezizomycetes</taxon>
        <taxon>Pezizales</taxon>
        <taxon>Discinaceae</taxon>
        <taxon>Discina</taxon>
    </lineage>
</organism>
<evidence type="ECO:0000256" key="3">
    <source>
        <dbReference type="ARBA" id="ARBA00022737"/>
    </source>
</evidence>
<feature type="region of interest" description="Disordered" evidence="9">
    <location>
        <begin position="1"/>
        <end position="42"/>
    </location>
</feature>
<feature type="compositionally biased region" description="Low complexity" evidence="9">
    <location>
        <begin position="563"/>
        <end position="572"/>
    </location>
</feature>
<evidence type="ECO:0000313" key="11">
    <source>
        <dbReference type="EMBL" id="KAL0639294.1"/>
    </source>
</evidence>
<dbReference type="PANTHER" id="PTHR24404">
    <property type="entry name" value="ZINC FINGER PROTEIN"/>
    <property type="match status" value="1"/>
</dbReference>
<evidence type="ECO:0000256" key="6">
    <source>
        <dbReference type="ARBA" id="ARBA00023125"/>
    </source>
</evidence>
<dbReference type="EMBL" id="JBBBZM010000013">
    <property type="protein sequence ID" value="KAL0639294.1"/>
    <property type="molecule type" value="Genomic_DNA"/>
</dbReference>
<dbReference type="PROSITE" id="PS50157">
    <property type="entry name" value="ZINC_FINGER_C2H2_2"/>
    <property type="match status" value="3"/>
</dbReference>
<feature type="domain" description="C2H2-type" evidence="10">
    <location>
        <begin position="443"/>
        <end position="473"/>
    </location>
</feature>
<keyword evidence="12" id="KW-1185">Reference proteome</keyword>
<keyword evidence="3" id="KW-0677">Repeat</keyword>
<keyword evidence="6" id="KW-0238">DNA-binding</keyword>
<feature type="domain" description="C2H2-type" evidence="10">
    <location>
        <begin position="179"/>
        <end position="210"/>
    </location>
</feature>
<feature type="region of interest" description="Disordered" evidence="9">
    <location>
        <begin position="267"/>
        <end position="336"/>
    </location>
</feature>
<dbReference type="InterPro" id="IPR050589">
    <property type="entry name" value="Ikaros_C2H2-ZF"/>
</dbReference>
<keyword evidence="4 8" id="KW-0863">Zinc-finger</keyword>
<keyword evidence="2" id="KW-0479">Metal-binding</keyword>
<dbReference type="Proteomes" id="UP001447188">
    <property type="component" value="Unassembled WGS sequence"/>
</dbReference>
<keyword evidence="7" id="KW-0539">Nucleus</keyword>
<keyword evidence="5" id="KW-0862">Zinc</keyword>
<name>A0ABR3GTP9_9PEZI</name>
<gene>
    <name evidence="11" type="ORF">Q9L58_001755</name>
</gene>
<evidence type="ECO:0000256" key="5">
    <source>
        <dbReference type="ARBA" id="ARBA00022833"/>
    </source>
</evidence>
<accession>A0ABR3GTP9</accession>
<feature type="compositionally biased region" description="Acidic residues" evidence="9">
    <location>
        <begin position="550"/>
        <end position="562"/>
    </location>
</feature>
<protein>
    <recommendedName>
        <fullName evidence="10">C2H2-type domain-containing protein</fullName>
    </recommendedName>
</protein>
<dbReference type="PROSITE" id="PS00028">
    <property type="entry name" value="ZINC_FINGER_C2H2_1"/>
    <property type="match status" value="3"/>
</dbReference>
<feature type="region of interest" description="Disordered" evidence="9">
    <location>
        <begin position="550"/>
        <end position="579"/>
    </location>
</feature>
<dbReference type="SUPFAM" id="SSF57667">
    <property type="entry name" value="beta-beta-alpha zinc fingers"/>
    <property type="match status" value="2"/>
</dbReference>
<feature type="domain" description="C2H2-type" evidence="10">
    <location>
        <begin position="151"/>
        <end position="178"/>
    </location>
</feature>
<comment type="subcellular location">
    <subcellularLocation>
        <location evidence="1">Nucleus</location>
    </subcellularLocation>
</comment>
<sequence>MLGRVKLTTQAAEEYIPPSSSKKRASVSATAPPAKKSKPSREKGESLIVYQLQFVVLIIEKFTLALTRVAINLSSVHVVSRSTFGRTLCFLRESHLKAHIKALHLKEKHLQCTFMIAPGTEDDRGMFGFKRKRSEPGSTPSGDANGDEDEEALRECGARFSTNQHLKRHMESHLKTFPHICTEYPPCSAGFRKRGPLRRHIRSAHLGALPWACQLQDINNPDKPCTAAFDTRGKLGGHIDMVHKRMLPALYTCAMCVVLEIDQKVTQKVPEKDSPEESSEREPEAPKDLREGDDDPTNNSPSTHDLDSGASTPFPIIRSIPIGDPTGEPTPDPQTAILQGRMGFKTFLELRRHTIETHPPTCKRCGYTCKNGRNLKIHITNSHGAGVDERRIFPCKICDAKFTKVSSLPSPFTLIISLTQILFSQKHALKVHINRVHEQLRPFICTHAPCTKTYGYKAQLTRHIENHHSGRAPKPRKPRKKLTKLPGLIAQLTGVGYEDSGRDIKCVVEECPYRFCRVYDLSLHLRSMKHGFTDSQVDELMADVEMQVEEDELTEDETDDDGSSGSESSPGESDYDESGVGMKYADLWDSMSDMEIMSDMEVGKNNEL</sequence>